<gene>
    <name evidence="7" type="ORF">CBOVIS_LOCUS4702</name>
</gene>
<proteinExistence type="predicted"/>
<evidence type="ECO:0000256" key="6">
    <source>
        <dbReference type="SAM" id="MobiDB-lite"/>
    </source>
</evidence>
<keyword evidence="8" id="KW-1185">Reference proteome</keyword>
<evidence type="ECO:0000256" key="1">
    <source>
        <dbReference type="ARBA" id="ARBA00004123"/>
    </source>
</evidence>
<evidence type="ECO:0008006" key="9">
    <source>
        <dbReference type="Google" id="ProtNLM"/>
    </source>
</evidence>
<evidence type="ECO:0000313" key="7">
    <source>
        <dbReference type="EMBL" id="CAB3402027.1"/>
    </source>
</evidence>
<protein>
    <recommendedName>
        <fullName evidence="9">HAT C-terminal dimerisation domain-containing protein</fullName>
    </recommendedName>
</protein>
<dbReference type="OrthoDB" id="5839926at2759"/>
<feature type="region of interest" description="Disordered" evidence="6">
    <location>
        <begin position="244"/>
        <end position="286"/>
    </location>
</feature>
<comment type="subcellular location">
    <subcellularLocation>
        <location evidence="1">Nucleus</location>
    </subcellularLocation>
</comment>
<dbReference type="GO" id="GO:0005634">
    <property type="term" value="C:nucleus"/>
    <property type="evidence" value="ECO:0007669"/>
    <property type="project" value="UniProtKB-SubCell"/>
</dbReference>
<feature type="region of interest" description="Disordered" evidence="6">
    <location>
        <begin position="36"/>
        <end position="93"/>
    </location>
</feature>
<feature type="compositionally biased region" description="Low complexity" evidence="6">
    <location>
        <begin position="50"/>
        <end position="62"/>
    </location>
</feature>
<dbReference type="InterPro" id="IPR052035">
    <property type="entry name" value="ZnF_BED_domain_contain"/>
</dbReference>
<evidence type="ECO:0000313" key="8">
    <source>
        <dbReference type="Proteomes" id="UP000494206"/>
    </source>
</evidence>
<evidence type="ECO:0000256" key="4">
    <source>
        <dbReference type="ARBA" id="ARBA00022833"/>
    </source>
</evidence>
<keyword evidence="4" id="KW-0862">Zinc</keyword>
<sequence length="903" mass="99914">MSSIDIDGPPEAKRFRIDLPTQVVLDAPSVSTACASTTPLAGEASTEGQSPAAPSSASYRSSNGSIVSESPVKEESYNELINDESEGSTVAGSTTNGASCDLLDIFQFRFKRFYYKLFQFDDSISRPSILSKSASPQAQTIPGAVAVAQSPAAQLFAECLNSLQDDWSWHRNPAASIRSGGTNKQTPVWKYFVYNKAENLSRCIVGDCTYMLKGPHTSTLACHLKKHTKEYAEFQKLKTEYSRSKIEMQQQQPKSHENTREFMSRSPDSDMSSIPKPAKVKKDTPRVSSEVNMLLAGKPVPVNHTPAVSSPGALPTMPALMQNMMMGMNPLQMMLAHSLPTSSNGLNALQHAGLSLNPNGQIVPSKKWRLDEKKQKDIQTRLALALATSHIPLDVLQNPAWKELFEFAQPKFNMAFETSQLEIAVSTLNSKLNQSLKALLSASRKVNLLVDVSKLTNDAMKITIGAAIPAGSGNSYETQVVLLAIKNLTNSDTAVDDISKAIEQVISDYSIPSETINRIVCSNVKTLTEEKFKIADKRISSFATLLLGCLFEWLDHSAHVDSVKKDLFTMVFSVIANQVAFQIVTKLNGGKFDFPITEPFPILVESVLNMRECFKLNQIEGFTALTDVHWRKLNGIHGICNMFKPFVGYSSDMTTIDTVIPTIQQLLSGLEKDVHQLGEMGDELKAIIEQKLEFITNPEHPDFDPIYLQATALNPQLAVHLNSDQLAAAKKLIRQEVSKRTKWRENSGKKLAIGVDSILANVIKSGNDGRDALSIYGDLFQTMNKKDGDENGDEIVEQYFEEITHTKPVESLFNPIFRTFGNPMQAPLAYWKSCSAKCIDLSDYASELLSIPIFTLTADRVMTYTQNPSPYAQFNSNLISEHSDHLERQLLLRFNKMLVANIL</sequence>
<dbReference type="AlphaFoldDB" id="A0A8S1ER19"/>
<evidence type="ECO:0000256" key="2">
    <source>
        <dbReference type="ARBA" id="ARBA00022723"/>
    </source>
</evidence>
<comment type="caution">
    <text evidence="7">The sequence shown here is derived from an EMBL/GenBank/DDBJ whole genome shotgun (WGS) entry which is preliminary data.</text>
</comment>
<keyword evidence="5" id="KW-0539">Nucleus</keyword>
<keyword evidence="3" id="KW-0863">Zinc-finger</keyword>
<evidence type="ECO:0000256" key="3">
    <source>
        <dbReference type="ARBA" id="ARBA00022771"/>
    </source>
</evidence>
<dbReference type="PANTHER" id="PTHR46481:SF10">
    <property type="entry name" value="ZINC FINGER BED DOMAIN-CONTAINING PROTEIN 39"/>
    <property type="match status" value="1"/>
</dbReference>
<evidence type="ECO:0000256" key="5">
    <source>
        <dbReference type="ARBA" id="ARBA00023242"/>
    </source>
</evidence>
<name>A0A8S1ER19_9PELO</name>
<reference evidence="7 8" key="1">
    <citation type="submission" date="2020-04" db="EMBL/GenBank/DDBJ databases">
        <authorList>
            <person name="Laetsch R D."/>
            <person name="Stevens L."/>
            <person name="Kumar S."/>
            <person name="Blaxter L. M."/>
        </authorList>
    </citation>
    <scope>NUCLEOTIDE SEQUENCE [LARGE SCALE GENOMIC DNA]</scope>
</reference>
<feature type="compositionally biased region" description="Basic and acidic residues" evidence="6">
    <location>
        <begin position="254"/>
        <end position="263"/>
    </location>
</feature>
<organism evidence="7 8">
    <name type="scientific">Caenorhabditis bovis</name>
    <dbReference type="NCBI Taxonomy" id="2654633"/>
    <lineage>
        <taxon>Eukaryota</taxon>
        <taxon>Metazoa</taxon>
        <taxon>Ecdysozoa</taxon>
        <taxon>Nematoda</taxon>
        <taxon>Chromadorea</taxon>
        <taxon>Rhabditida</taxon>
        <taxon>Rhabditina</taxon>
        <taxon>Rhabditomorpha</taxon>
        <taxon>Rhabditoidea</taxon>
        <taxon>Rhabditidae</taxon>
        <taxon>Peloderinae</taxon>
        <taxon>Caenorhabditis</taxon>
    </lineage>
</organism>
<dbReference type="GO" id="GO:0008270">
    <property type="term" value="F:zinc ion binding"/>
    <property type="evidence" value="ECO:0007669"/>
    <property type="project" value="UniProtKB-KW"/>
</dbReference>
<keyword evidence="2" id="KW-0479">Metal-binding</keyword>
<dbReference type="Proteomes" id="UP000494206">
    <property type="component" value="Unassembled WGS sequence"/>
</dbReference>
<accession>A0A8S1ER19</accession>
<dbReference type="EMBL" id="CADEPM010000003">
    <property type="protein sequence ID" value="CAB3402027.1"/>
    <property type="molecule type" value="Genomic_DNA"/>
</dbReference>
<dbReference type="PANTHER" id="PTHR46481">
    <property type="entry name" value="ZINC FINGER BED DOMAIN-CONTAINING PROTEIN 4"/>
    <property type="match status" value="1"/>
</dbReference>